<organism evidence="1 2">
    <name type="scientific">Acidithiobacillus ferrooxidans</name>
    <name type="common">Thiobacillus ferrooxidans</name>
    <dbReference type="NCBI Taxonomy" id="920"/>
    <lineage>
        <taxon>Bacteria</taxon>
        <taxon>Pseudomonadati</taxon>
        <taxon>Pseudomonadota</taxon>
        <taxon>Acidithiobacillia</taxon>
        <taxon>Acidithiobacillales</taxon>
        <taxon>Acidithiobacillaceae</taxon>
        <taxon>Acidithiobacillus</taxon>
    </lineage>
</organism>
<gene>
    <name evidence="1" type="ORF">A4H96_03550</name>
</gene>
<reference evidence="1 2" key="1">
    <citation type="submission" date="2016-04" db="EMBL/GenBank/DDBJ databases">
        <title>Acidithiobacillus ferrooxidans genome sequencing and assembly.</title>
        <authorList>
            <person name="Zhou Z."/>
        </authorList>
    </citation>
    <scope>NUCLEOTIDE SEQUENCE [LARGE SCALE GENOMIC DNA]</scope>
    <source>
        <strain evidence="1 2">BY0502</strain>
    </source>
</reference>
<evidence type="ECO:0000313" key="2">
    <source>
        <dbReference type="Proteomes" id="UP000078302"/>
    </source>
</evidence>
<protein>
    <submittedName>
        <fullName evidence="1">Uncharacterized protein</fullName>
    </submittedName>
</protein>
<proteinExistence type="predicted"/>
<dbReference type="AlphaFoldDB" id="A0A179BLR9"/>
<dbReference type="OrthoDB" id="5298867at2"/>
<dbReference type="Proteomes" id="UP000078302">
    <property type="component" value="Unassembled WGS sequence"/>
</dbReference>
<keyword evidence="2" id="KW-1185">Reference proteome</keyword>
<sequence>MTSDDTELGMMLPMRGTLSLVEYYEIIIGEFRDGIFDKIPDILCTDKRCDAVIFSADEMDGGTHFYLDGCETDSLIFRSNALGIEEDYKKSLIFIDQGDAICMFFSDFKYLFKGRYWLFVRLSG</sequence>
<evidence type="ECO:0000313" key="1">
    <source>
        <dbReference type="EMBL" id="OAP92687.1"/>
    </source>
</evidence>
<accession>A0A179BLR9</accession>
<name>A0A179BLR9_ACIFR</name>
<comment type="caution">
    <text evidence="1">The sequence shown here is derived from an EMBL/GenBank/DDBJ whole genome shotgun (WGS) entry which is preliminary data.</text>
</comment>
<dbReference type="EMBL" id="LVXZ01000035">
    <property type="protein sequence ID" value="OAP92687.1"/>
    <property type="molecule type" value="Genomic_DNA"/>
</dbReference>
<dbReference type="RefSeq" id="WP_155735227.1">
    <property type="nucleotide sequence ID" value="NZ_LVXZ01000035.1"/>
</dbReference>